<name>A0AA39WM15_9PEZI</name>
<evidence type="ECO:0000313" key="4">
    <source>
        <dbReference type="Proteomes" id="UP001175000"/>
    </source>
</evidence>
<dbReference type="AlphaFoldDB" id="A0AA39WM15"/>
<feature type="domain" description="Clr5" evidence="2">
    <location>
        <begin position="14"/>
        <end position="64"/>
    </location>
</feature>
<feature type="region of interest" description="Disordered" evidence="1">
    <location>
        <begin position="128"/>
        <end position="169"/>
    </location>
</feature>
<dbReference type="EMBL" id="JAULSU010000005">
    <property type="protein sequence ID" value="KAK0617745.1"/>
    <property type="molecule type" value="Genomic_DNA"/>
</dbReference>
<evidence type="ECO:0000259" key="2">
    <source>
        <dbReference type="Pfam" id="PF14420"/>
    </source>
</evidence>
<reference evidence="3" key="1">
    <citation type="submission" date="2023-06" db="EMBL/GenBank/DDBJ databases">
        <title>Genome-scale phylogeny and comparative genomics of the fungal order Sordariales.</title>
        <authorList>
            <consortium name="Lawrence Berkeley National Laboratory"/>
            <person name="Hensen N."/>
            <person name="Bonometti L."/>
            <person name="Westerberg I."/>
            <person name="Brannstrom I.O."/>
            <person name="Guillou S."/>
            <person name="Cros-Aarteil S."/>
            <person name="Calhoun S."/>
            <person name="Haridas S."/>
            <person name="Kuo A."/>
            <person name="Mondo S."/>
            <person name="Pangilinan J."/>
            <person name="Riley R."/>
            <person name="Labutti K."/>
            <person name="Andreopoulos B."/>
            <person name="Lipzen A."/>
            <person name="Chen C."/>
            <person name="Yanf M."/>
            <person name="Daum C."/>
            <person name="Ng V."/>
            <person name="Clum A."/>
            <person name="Steindorff A."/>
            <person name="Ohm R."/>
            <person name="Martin F."/>
            <person name="Silar P."/>
            <person name="Natvig D."/>
            <person name="Lalanne C."/>
            <person name="Gautier V."/>
            <person name="Ament-Velasquez S.L."/>
            <person name="Kruys A."/>
            <person name="Hutchinson M.I."/>
            <person name="Powell A.J."/>
            <person name="Barry K."/>
            <person name="Miller A.N."/>
            <person name="Grigoriev I.V."/>
            <person name="Debuchy R."/>
            <person name="Gladieux P."/>
            <person name="Thoren M.H."/>
            <person name="Johannesson H."/>
        </authorList>
    </citation>
    <scope>NUCLEOTIDE SEQUENCE</scope>
    <source>
        <strain evidence="3">CBS 606.72</strain>
    </source>
</reference>
<sequence length="220" mass="25014">MSAIPAIASISASKPWREVYDTVYELYWVEDQTLEETMNIMNYQHNFSATKKQWVSKPGKWKLKNNISTKEMQNMDRIQRKRRLEEEKDTRFSVRGRDVSQCNIDQWEKRQKGDPGETLDQAETLSDISYDTPSEASRTPSGIDPATPRPVAEESAALDEQMPDRPNSFRLRYGHANASHSLASIVEINRGEMYSSDSSDSLVATLDAAEYKATIDTPQA</sequence>
<organism evidence="3 4">
    <name type="scientific">Immersiella caudata</name>
    <dbReference type="NCBI Taxonomy" id="314043"/>
    <lineage>
        <taxon>Eukaryota</taxon>
        <taxon>Fungi</taxon>
        <taxon>Dikarya</taxon>
        <taxon>Ascomycota</taxon>
        <taxon>Pezizomycotina</taxon>
        <taxon>Sordariomycetes</taxon>
        <taxon>Sordariomycetidae</taxon>
        <taxon>Sordariales</taxon>
        <taxon>Lasiosphaeriaceae</taxon>
        <taxon>Immersiella</taxon>
    </lineage>
</organism>
<proteinExistence type="predicted"/>
<evidence type="ECO:0000256" key="1">
    <source>
        <dbReference type="SAM" id="MobiDB-lite"/>
    </source>
</evidence>
<protein>
    <recommendedName>
        <fullName evidence="2">Clr5 domain-containing protein</fullName>
    </recommendedName>
</protein>
<keyword evidence="4" id="KW-1185">Reference proteome</keyword>
<dbReference type="Proteomes" id="UP001175000">
    <property type="component" value="Unassembled WGS sequence"/>
</dbReference>
<feature type="compositionally biased region" description="Polar residues" evidence="1">
    <location>
        <begin position="128"/>
        <end position="140"/>
    </location>
</feature>
<gene>
    <name evidence="3" type="ORF">B0T14DRAFT_605742</name>
</gene>
<dbReference type="PANTHER" id="PTHR38788:SF3">
    <property type="entry name" value="CLR5 DOMAIN-CONTAINING PROTEIN"/>
    <property type="match status" value="1"/>
</dbReference>
<dbReference type="Pfam" id="PF14420">
    <property type="entry name" value="Clr5"/>
    <property type="match status" value="1"/>
</dbReference>
<comment type="caution">
    <text evidence="3">The sequence shown here is derived from an EMBL/GenBank/DDBJ whole genome shotgun (WGS) entry which is preliminary data.</text>
</comment>
<dbReference type="InterPro" id="IPR025676">
    <property type="entry name" value="Clr5_dom"/>
</dbReference>
<dbReference type="PANTHER" id="PTHR38788">
    <property type="entry name" value="CLR5 DOMAIN-CONTAINING PROTEIN"/>
    <property type="match status" value="1"/>
</dbReference>
<accession>A0AA39WM15</accession>
<evidence type="ECO:0000313" key="3">
    <source>
        <dbReference type="EMBL" id="KAK0617745.1"/>
    </source>
</evidence>